<keyword evidence="1" id="KW-0378">Hydrolase</keyword>
<dbReference type="Gene3D" id="3.40.50.1820">
    <property type="entry name" value="alpha/beta hydrolase"/>
    <property type="match status" value="1"/>
</dbReference>
<gene>
    <name evidence="1" type="ORF">J1C47_22800</name>
</gene>
<dbReference type="Proteomes" id="UP000664288">
    <property type="component" value="Unassembled WGS sequence"/>
</dbReference>
<dbReference type="EMBL" id="JAFMPY010000046">
    <property type="protein sequence ID" value="MBO0906488.1"/>
    <property type="molecule type" value="Genomic_DNA"/>
</dbReference>
<name>A0ABS3JC04_9HYPH</name>
<dbReference type="PIRSF" id="PIRSF037442">
    <property type="entry name" value="UCP037442_abhydr"/>
    <property type="match status" value="1"/>
</dbReference>
<reference evidence="1 2" key="1">
    <citation type="submission" date="2021-03" db="EMBL/GenBank/DDBJ databases">
        <title>Whole genome sequence of Jiella sp. MQZ13P-4.</title>
        <authorList>
            <person name="Tuo L."/>
        </authorList>
    </citation>
    <scope>NUCLEOTIDE SEQUENCE [LARGE SCALE GENOMIC DNA]</scope>
    <source>
        <strain evidence="1 2">MQZ13P-4</strain>
    </source>
</reference>
<evidence type="ECO:0000313" key="1">
    <source>
        <dbReference type="EMBL" id="MBO0906488.1"/>
    </source>
</evidence>
<organism evidence="1 2">
    <name type="scientific">Jiella sonneratiae</name>
    <dbReference type="NCBI Taxonomy" id="2816856"/>
    <lineage>
        <taxon>Bacteria</taxon>
        <taxon>Pseudomonadati</taxon>
        <taxon>Pseudomonadota</taxon>
        <taxon>Alphaproteobacteria</taxon>
        <taxon>Hyphomicrobiales</taxon>
        <taxon>Aurantimonadaceae</taxon>
        <taxon>Jiella</taxon>
    </lineage>
</organism>
<keyword evidence="2" id="KW-1185">Reference proteome</keyword>
<protein>
    <submittedName>
        <fullName evidence="1">Alpha/beta fold hydrolase</fullName>
    </submittedName>
</protein>
<dbReference type="GO" id="GO:0016787">
    <property type="term" value="F:hydrolase activity"/>
    <property type="evidence" value="ECO:0007669"/>
    <property type="project" value="UniProtKB-KW"/>
</dbReference>
<dbReference type="InterPro" id="IPR029058">
    <property type="entry name" value="AB_hydrolase_fold"/>
</dbReference>
<evidence type="ECO:0000313" key="2">
    <source>
        <dbReference type="Proteomes" id="UP000664288"/>
    </source>
</evidence>
<dbReference type="InterPro" id="IPR017208">
    <property type="entry name" value="UCP037442_abhydr"/>
</dbReference>
<comment type="caution">
    <text evidence="1">The sequence shown here is derived from an EMBL/GenBank/DDBJ whole genome shotgun (WGS) entry which is preliminary data.</text>
</comment>
<proteinExistence type="predicted"/>
<sequence>MATFTHLPGETAHDAFFPVTESELKIATADGVDLPATLFTGEGDGPAVLVSSAAAVERRFYRAFATNLVENGARAVLTYDYRGVGAAAKATRAKDFRMKDWGVRDFPAALAALKAAAGPGPLAGIGHSFGGVALGLSGEAEAFERYCLVASLNGYYGRTAEPAAVFSRMNLAGVPATYLFGHVPAAVGLGTALAGPIFRDWARWCRRPDFFFSDPTVPEAARFADVAIPLRSIGFTDDRWGTPAAVAALLGKFSNAAVEELWLGPDDAGDAIGHMGFFRRAMREPLWPAATAFLLDGRRRN</sequence>
<dbReference type="SUPFAM" id="SSF53474">
    <property type="entry name" value="alpha/beta-Hydrolases"/>
    <property type="match status" value="1"/>
</dbReference>
<accession>A0ABS3JC04</accession>